<reference evidence="2 3" key="1">
    <citation type="submission" date="2020-08" db="EMBL/GenBank/DDBJ databases">
        <title>Genomic Encyclopedia of Type Strains, Phase IV (KMG-V): Genome sequencing to study the core and pangenomes of soil and plant-associated prokaryotes.</title>
        <authorList>
            <person name="Whitman W."/>
        </authorList>
    </citation>
    <scope>NUCLEOTIDE SEQUENCE [LARGE SCALE GENOMIC DNA]</scope>
    <source>
        <strain evidence="2 3">M2T3</strain>
    </source>
</reference>
<organism evidence="2 3">
    <name type="scientific">Pedobacter cryoconitis</name>
    <dbReference type="NCBI Taxonomy" id="188932"/>
    <lineage>
        <taxon>Bacteria</taxon>
        <taxon>Pseudomonadati</taxon>
        <taxon>Bacteroidota</taxon>
        <taxon>Sphingobacteriia</taxon>
        <taxon>Sphingobacteriales</taxon>
        <taxon>Sphingobacteriaceae</taxon>
        <taxon>Pedobacter</taxon>
    </lineage>
</organism>
<keyword evidence="2" id="KW-0830">Ubiquinone</keyword>
<sequence length="276" mass="30998">MEKQVISKNNWNELSVNRKNWEPFINTFLCPISNVLIDKLSLKLSANVLDVATGMGEPGLSVAEALPGGRVVGVDISEKMLEISRENASARGLSNFETVCCSVDLMPFDDNSFEAVVCRNGIMFFNDIANGLKEMYRILKGDGKIAVSTWGLLEKNIWANIVLETISEVTRHNAYNPHVPGMFYCMQPGFMTDWFEQVDLRNINEQELTGIISFGSADEHWEFVSTVSAAVVNALKNLDSGVKNEIRQELKQKITTFTVQEKLYFQWNSRITVGTK</sequence>
<dbReference type="InterPro" id="IPR041698">
    <property type="entry name" value="Methyltransf_25"/>
</dbReference>
<dbReference type="AlphaFoldDB" id="A0A7X0J2P0"/>
<name>A0A7X0J2P0_9SPHI</name>
<dbReference type="SUPFAM" id="SSF53335">
    <property type="entry name" value="S-adenosyl-L-methionine-dependent methyltransferases"/>
    <property type="match status" value="1"/>
</dbReference>
<evidence type="ECO:0000313" key="3">
    <source>
        <dbReference type="Proteomes" id="UP000521017"/>
    </source>
</evidence>
<dbReference type="RefSeq" id="WP_184622694.1">
    <property type="nucleotide sequence ID" value="NZ_JACHCC010000002.1"/>
</dbReference>
<dbReference type="Pfam" id="PF13649">
    <property type="entry name" value="Methyltransf_25"/>
    <property type="match status" value="1"/>
</dbReference>
<keyword evidence="2" id="KW-0808">Transferase</keyword>
<protein>
    <submittedName>
        <fullName evidence="2">Ubiquinone/menaquinone biosynthesis C-methylase UbiE</fullName>
    </submittedName>
</protein>
<dbReference type="CDD" id="cd02440">
    <property type="entry name" value="AdoMet_MTases"/>
    <property type="match status" value="1"/>
</dbReference>
<feature type="domain" description="Methyltransferase" evidence="1">
    <location>
        <begin position="48"/>
        <end position="143"/>
    </location>
</feature>
<comment type="caution">
    <text evidence="2">The sequence shown here is derived from an EMBL/GenBank/DDBJ whole genome shotgun (WGS) entry which is preliminary data.</text>
</comment>
<evidence type="ECO:0000259" key="1">
    <source>
        <dbReference type="Pfam" id="PF13649"/>
    </source>
</evidence>
<dbReference type="InterPro" id="IPR029063">
    <property type="entry name" value="SAM-dependent_MTases_sf"/>
</dbReference>
<dbReference type="Gene3D" id="3.40.50.150">
    <property type="entry name" value="Vaccinia Virus protein VP39"/>
    <property type="match status" value="1"/>
</dbReference>
<proteinExistence type="predicted"/>
<keyword evidence="2" id="KW-0489">Methyltransferase</keyword>
<dbReference type="GO" id="GO:0008168">
    <property type="term" value="F:methyltransferase activity"/>
    <property type="evidence" value="ECO:0007669"/>
    <property type="project" value="UniProtKB-KW"/>
</dbReference>
<gene>
    <name evidence="2" type="ORF">HDF25_000643</name>
</gene>
<accession>A0A7X0J2P0</accession>
<dbReference type="PANTHER" id="PTHR43591">
    <property type="entry name" value="METHYLTRANSFERASE"/>
    <property type="match status" value="1"/>
</dbReference>
<evidence type="ECO:0000313" key="2">
    <source>
        <dbReference type="EMBL" id="MBB6498506.1"/>
    </source>
</evidence>
<dbReference type="Proteomes" id="UP000521017">
    <property type="component" value="Unassembled WGS sequence"/>
</dbReference>
<dbReference type="GO" id="GO:0032259">
    <property type="term" value="P:methylation"/>
    <property type="evidence" value="ECO:0007669"/>
    <property type="project" value="UniProtKB-KW"/>
</dbReference>
<dbReference type="EMBL" id="JACHCC010000002">
    <property type="protein sequence ID" value="MBB6498506.1"/>
    <property type="molecule type" value="Genomic_DNA"/>
</dbReference>
<dbReference type="PANTHER" id="PTHR43591:SF24">
    <property type="entry name" value="2-METHOXY-6-POLYPRENYL-1,4-BENZOQUINOL METHYLASE, MITOCHONDRIAL"/>
    <property type="match status" value="1"/>
</dbReference>